<evidence type="ECO:0000313" key="4">
    <source>
        <dbReference type="Proteomes" id="UP001634393"/>
    </source>
</evidence>
<dbReference type="Proteomes" id="UP001634393">
    <property type="component" value="Unassembled WGS sequence"/>
</dbReference>
<accession>A0ABD3TN02</accession>
<reference evidence="3 4" key="1">
    <citation type="submission" date="2024-12" db="EMBL/GenBank/DDBJ databases">
        <title>The unique morphological basis and parallel evolutionary history of personate flowers in Penstemon.</title>
        <authorList>
            <person name="Depatie T.H."/>
            <person name="Wessinger C.A."/>
        </authorList>
    </citation>
    <scope>NUCLEOTIDE SEQUENCE [LARGE SCALE GENOMIC DNA]</scope>
    <source>
        <strain evidence="3">WTNN_2</strain>
        <tissue evidence="3">Leaf</tissue>
    </source>
</reference>
<keyword evidence="4" id="KW-1185">Reference proteome</keyword>
<feature type="domain" description="FAS1" evidence="2">
    <location>
        <begin position="184"/>
        <end position="320"/>
    </location>
</feature>
<comment type="similarity">
    <text evidence="1">Belongs to the fasciclin-like AGP family.</text>
</comment>
<evidence type="ECO:0000256" key="1">
    <source>
        <dbReference type="ARBA" id="ARBA00007843"/>
    </source>
</evidence>
<dbReference type="Gene3D" id="2.30.180.10">
    <property type="entry name" value="FAS1 domain"/>
    <property type="match status" value="2"/>
</dbReference>
<organism evidence="3 4">
    <name type="scientific">Penstemon smallii</name>
    <dbReference type="NCBI Taxonomy" id="265156"/>
    <lineage>
        <taxon>Eukaryota</taxon>
        <taxon>Viridiplantae</taxon>
        <taxon>Streptophyta</taxon>
        <taxon>Embryophyta</taxon>
        <taxon>Tracheophyta</taxon>
        <taxon>Spermatophyta</taxon>
        <taxon>Magnoliopsida</taxon>
        <taxon>eudicotyledons</taxon>
        <taxon>Gunneridae</taxon>
        <taxon>Pentapetalae</taxon>
        <taxon>asterids</taxon>
        <taxon>lamiids</taxon>
        <taxon>Lamiales</taxon>
        <taxon>Plantaginaceae</taxon>
        <taxon>Cheloneae</taxon>
        <taxon>Penstemon</taxon>
    </lineage>
</organism>
<dbReference type="PROSITE" id="PS50213">
    <property type="entry name" value="FAS1"/>
    <property type="match status" value="1"/>
</dbReference>
<dbReference type="PANTHER" id="PTHR33985:SF19">
    <property type="entry name" value="FASCICLIN-LIKE ARABINOGALACTAN PROTEIN 21"/>
    <property type="match status" value="1"/>
</dbReference>
<dbReference type="InterPro" id="IPR036378">
    <property type="entry name" value="FAS1_dom_sf"/>
</dbReference>
<dbReference type="PANTHER" id="PTHR33985">
    <property type="entry name" value="OS02G0491300 PROTEIN-RELATED"/>
    <property type="match status" value="1"/>
</dbReference>
<dbReference type="AlphaFoldDB" id="A0ABD3TN02"/>
<protein>
    <recommendedName>
        <fullName evidence="2">FAS1 domain-containing protein</fullName>
    </recommendedName>
</protein>
<comment type="caution">
    <text evidence="3">The sequence shown here is derived from an EMBL/GenBank/DDBJ whole genome shotgun (WGS) entry which is preliminary data.</text>
</comment>
<dbReference type="EMBL" id="JBJXBP010000003">
    <property type="protein sequence ID" value="KAL3837703.1"/>
    <property type="molecule type" value="Genomic_DNA"/>
</dbReference>
<proteinExistence type="inferred from homology"/>
<evidence type="ECO:0000259" key="2">
    <source>
        <dbReference type="PROSITE" id="PS50213"/>
    </source>
</evidence>
<dbReference type="SUPFAM" id="SSF82153">
    <property type="entry name" value="FAS1 domain"/>
    <property type="match status" value="2"/>
</dbReference>
<name>A0ABD3TN02_9LAMI</name>
<dbReference type="InterPro" id="IPR000782">
    <property type="entry name" value="FAS1_domain"/>
</dbReference>
<evidence type="ECO:0000313" key="3">
    <source>
        <dbReference type="EMBL" id="KAL3837703.1"/>
    </source>
</evidence>
<dbReference type="SMART" id="SM00554">
    <property type="entry name" value="FAS1"/>
    <property type="match status" value="2"/>
</dbReference>
<dbReference type="Pfam" id="PF02469">
    <property type="entry name" value="Fasciclin"/>
    <property type="match status" value="1"/>
</dbReference>
<gene>
    <name evidence="3" type="ORF">ACJIZ3_022294</name>
</gene>
<dbReference type="InterPro" id="IPR052806">
    <property type="entry name" value="Fasciclin-like_AGP"/>
</dbReference>
<sequence>MADSSSCSHWWHAPFYISLSLILAFISISTTTNHHSRPDNTATQGLALNASRALRTHGGFNTIATLLHISPGLFFSGNPKSTIFAIQDSSFSNLSIPPYEMKELLNYHTTPCTLSKTELFKKPTGFCFKTLLQDKNFAITEKDAKTGSIMINSVLVSHPNLFVQGPIAVHGIVKPFEMISCDFLNKTSSSVLEMIEWTRVVRFLSSNGYVSFAVGLNAVLDGINFQNLGSCTIFVPPNSGFTSSPSPFLERIVRIHIVPRRFTYMELVAAEESSLRTLVPGCDLKIDRFGQNLVINGVEIIAPDIFSSDKFVVHGISRDFDADDHFSSVR</sequence>